<comment type="subcellular location">
    <subcellularLocation>
        <location evidence="1">Membrane</location>
        <topology evidence="1">Multi-pass membrane protein</topology>
    </subcellularLocation>
</comment>
<dbReference type="Pfam" id="PF00520">
    <property type="entry name" value="Ion_trans"/>
    <property type="match status" value="1"/>
</dbReference>
<evidence type="ECO:0000256" key="4">
    <source>
        <dbReference type="ARBA" id="ARBA00022737"/>
    </source>
</evidence>
<dbReference type="Pfam" id="PF12796">
    <property type="entry name" value="Ank_2"/>
    <property type="match status" value="1"/>
</dbReference>
<protein>
    <recommendedName>
        <fullName evidence="13">Transient receptor ion channel domain-containing protein</fullName>
    </recommendedName>
</protein>
<dbReference type="EMBL" id="JARAKH010000017">
    <property type="protein sequence ID" value="KAK8395889.1"/>
    <property type="molecule type" value="Genomic_DNA"/>
</dbReference>
<feature type="region of interest" description="Disordered" evidence="11">
    <location>
        <begin position="969"/>
        <end position="1168"/>
    </location>
</feature>
<dbReference type="PANTHER" id="PTHR10117:SF54">
    <property type="entry name" value="TRANSIENT RECEPTOR POTENTIAL-GAMMA PROTEIN"/>
    <property type="match status" value="1"/>
</dbReference>
<feature type="transmembrane region" description="Helical" evidence="12">
    <location>
        <begin position="717"/>
        <end position="742"/>
    </location>
</feature>
<keyword evidence="9" id="KW-0407">Ion channel</keyword>
<evidence type="ECO:0000256" key="2">
    <source>
        <dbReference type="ARBA" id="ARBA00022448"/>
    </source>
</evidence>
<name>A0AAW0U8H1_SCYPA</name>
<dbReference type="GO" id="GO:0005886">
    <property type="term" value="C:plasma membrane"/>
    <property type="evidence" value="ECO:0007669"/>
    <property type="project" value="TreeGrafter"/>
</dbReference>
<dbReference type="PROSITE" id="PS50088">
    <property type="entry name" value="ANK_REPEAT"/>
    <property type="match status" value="1"/>
</dbReference>
<dbReference type="SMART" id="SM00248">
    <property type="entry name" value="ANK"/>
    <property type="match status" value="2"/>
</dbReference>
<feature type="compositionally biased region" description="Low complexity" evidence="11">
    <location>
        <begin position="1031"/>
        <end position="1048"/>
    </location>
</feature>
<keyword evidence="7" id="KW-0406">Ion transport</keyword>
<comment type="caution">
    <text evidence="14">The sequence shown here is derived from an EMBL/GenBank/DDBJ whole genome shotgun (WGS) entry which is preliminary data.</text>
</comment>
<dbReference type="GO" id="GO:0070679">
    <property type="term" value="F:inositol 1,4,5 trisphosphate binding"/>
    <property type="evidence" value="ECO:0007669"/>
    <property type="project" value="TreeGrafter"/>
</dbReference>
<evidence type="ECO:0000256" key="6">
    <source>
        <dbReference type="ARBA" id="ARBA00023043"/>
    </source>
</evidence>
<keyword evidence="3 12" id="KW-0812">Transmembrane</keyword>
<feature type="repeat" description="ANK" evidence="10">
    <location>
        <begin position="231"/>
        <end position="263"/>
    </location>
</feature>
<gene>
    <name evidence="14" type="ORF">O3P69_005780</name>
</gene>
<dbReference type="GO" id="GO:0051480">
    <property type="term" value="P:regulation of cytosolic calcium ion concentration"/>
    <property type="evidence" value="ECO:0007669"/>
    <property type="project" value="TreeGrafter"/>
</dbReference>
<evidence type="ECO:0000313" key="14">
    <source>
        <dbReference type="EMBL" id="KAK8395889.1"/>
    </source>
</evidence>
<organism evidence="14 15">
    <name type="scientific">Scylla paramamosain</name>
    <name type="common">Mud crab</name>
    <dbReference type="NCBI Taxonomy" id="85552"/>
    <lineage>
        <taxon>Eukaryota</taxon>
        <taxon>Metazoa</taxon>
        <taxon>Ecdysozoa</taxon>
        <taxon>Arthropoda</taxon>
        <taxon>Crustacea</taxon>
        <taxon>Multicrustacea</taxon>
        <taxon>Malacostraca</taxon>
        <taxon>Eumalacostraca</taxon>
        <taxon>Eucarida</taxon>
        <taxon>Decapoda</taxon>
        <taxon>Pleocyemata</taxon>
        <taxon>Brachyura</taxon>
        <taxon>Eubrachyura</taxon>
        <taxon>Portunoidea</taxon>
        <taxon>Portunidae</taxon>
        <taxon>Portuninae</taxon>
        <taxon>Scylla</taxon>
    </lineage>
</organism>
<evidence type="ECO:0000256" key="1">
    <source>
        <dbReference type="ARBA" id="ARBA00004141"/>
    </source>
</evidence>
<dbReference type="InterPro" id="IPR002153">
    <property type="entry name" value="TRPC_channel"/>
</dbReference>
<evidence type="ECO:0000259" key="13">
    <source>
        <dbReference type="SMART" id="SM01420"/>
    </source>
</evidence>
<feature type="compositionally biased region" description="Low complexity" evidence="11">
    <location>
        <begin position="1074"/>
        <end position="1086"/>
    </location>
</feature>
<dbReference type="PANTHER" id="PTHR10117">
    <property type="entry name" value="TRANSIENT RECEPTOR POTENTIAL CHANNEL"/>
    <property type="match status" value="1"/>
</dbReference>
<dbReference type="Gene3D" id="1.25.40.20">
    <property type="entry name" value="Ankyrin repeat-containing domain"/>
    <property type="match status" value="1"/>
</dbReference>
<evidence type="ECO:0000256" key="10">
    <source>
        <dbReference type="PROSITE-ProRule" id="PRU00023"/>
    </source>
</evidence>
<evidence type="ECO:0000256" key="8">
    <source>
        <dbReference type="ARBA" id="ARBA00023136"/>
    </source>
</evidence>
<feature type="domain" description="Transient receptor ion channel" evidence="13">
    <location>
        <begin position="266"/>
        <end position="328"/>
    </location>
</feature>
<evidence type="ECO:0000256" key="3">
    <source>
        <dbReference type="ARBA" id="ARBA00022692"/>
    </source>
</evidence>
<dbReference type="SMART" id="SM01420">
    <property type="entry name" value="TRP_2"/>
    <property type="match status" value="1"/>
</dbReference>
<dbReference type="SUPFAM" id="SSF48403">
    <property type="entry name" value="Ankyrin repeat"/>
    <property type="match status" value="1"/>
</dbReference>
<evidence type="ECO:0000256" key="7">
    <source>
        <dbReference type="ARBA" id="ARBA00023065"/>
    </source>
</evidence>
<evidence type="ECO:0000256" key="9">
    <source>
        <dbReference type="ARBA" id="ARBA00023303"/>
    </source>
</evidence>
<feature type="compositionally biased region" description="Pro residues" evidence="11">
    <location>
        <begin position="1087"/>
        <end position="1100"/>
    </location>
</feature>
<reference evidence="14 15" key="1">
    <citation type="submission" date="2023-03" db="EMBL/GenBank/DDBJ databases">
        <title>High-quality genome of Scylla paramamosain provides insights in environmental adaptation.</title>
        <authorList>
            <person name="Zhang L."/>
        </authorList>
    </citation>
    <scope>NUCLEOTIDE SEQUENCE [LARGE SCALE GENOMIC DNA]</scope>
    <source>
        <strain evidence="14">LZ_2023a</strain>
        <tissue evidence="14">Muscle</tissue>
    </source>
</reference>
<keyword evidence="15" id="KW-1185">Reference proteome</keyword>
<evidence type="ECO:0000256" key="11">
    <source>
        <dbReference type="SAM" id="MobiDB-lite"/>
    </source>
</evidence>
<keyword evidence="8 12" id="KW-0472">Membrane</keyword>
<evidence type="ECO:0000313" key="15">
    <source>
        <dbReference type="Proteomes" id="UP001487740"/>
    </source>
</evidence>
<dbReference type="PROSITE" id="PS50297">
    <property type="entry name" value="ANK_REP_REGION"/>
    <property type="match status" value="1"/>
</dbReference>
<proteinExistence type="predicted"/>
<feature type="transmembrane region" description="Helical" evidence="12">
    <location>
        <begin position="516"/>
        <end position="537"/>
    </location>
</feature>
<keyword evidence="5 12" id="KW-1133">Transmembrane helix</keyword>
<dbReference type="InterPro" id="IPR002110">
    <property type="entry name" value="Ankyrin_rpt"/>
</dbReference>
<keyword evidence="2" id="KW-0813">Transport</keyword>
<evidence type="ECO:0000256" key="12">
    <source>
        <dbReference type="SAM" id="Phobius"/>
    </source>
</evidence>
<accession>A0AAW0U8H1</accession>
<dbReference type="InterPro" id="IPR036770">
    <property type="entry name" value="Ankyrin_rpt-contain_sf"/>
</dbReference>
<dbReference type="GO" id="GO:0015279">
    <property type="term" value="F:store-operated calcium channel activity"/>
    <property type="evidence" value="ECO:0007669"/>
    <property type="project" value="TreeGrafter"/>
</dbReference>
<dbReference type="InterPro" id="IPR005821">
    <property type="entry name" value="Ion_trans_dom"/>
</dbReference>
<dbReference type="Pfam" id="PF08344">
    <property type="entry name" value="TRP_2"/>
    <property type="match status" value="1"/>
</dbReference>
<feature type="transmembrane region" description="Helical" evidence="12">
    <location>
        <begin position="607"/>
        <end position="632"/>
    </location>
</feature>
<dbReference type="AlphaFoldDB" id="A0AAW0U8H1"/>
<dbReference type="GO" id="GO:0034703">
    <property type="term" value="C:cation channel complex"/>
    <property type="evidence" value="ECO:0007669"/>
    <property type="project" value="TreeGrafter"/>
</dbReference>
<evidence type="ECO:0000256" key="5">
    <source>
        <dbReference type="ARBA" id="ARBA00022989"/>
    </source>
</evidence>
<dbReference type="InterPro" id="IPR013555">
    <property type="entry name" value="TRP_dom"/>
</dbReference>
<feature type="compositionally biased region" description="Low complexity" evidence="11">
    <location>
        <begin position="1116"/>
        <end position="1131"/>
    </location>
</feature>
<keyword evidence="4" id="KW-0677">Repeat</keyword>
<feature type="transmembrane region" description="Helical" evidence="12">
    <location>
        <begin position="394"/>
        <end position="414"/>
    </location>
</feature>
<dbReference type="Proteomes" id="UP001487740">
    <property type="component" value="Unassembled WGS sequence"/>
</dbReference>
<keyword evidence="6 10" id="KW-0040">ANK repeat</keyword>
<dbReference type="CDD" id="cd23650">
    <property type="entry name" value="TRP_CaM_bind1"/>
    <property type="match status" value="1"/>
</dbReference>
<feature type="transmembrane region" description="Helical" evidence="12">
    <location>
        <begin position="566"/>
        <end position="587"/>
    </location>
</feature>
<sequence>MTVATLCDRVIVLASPQPLPPTPSILHRRGMLSRVTPGLARRVLGRRQIQLTAACSHAKRSKGHWTEYIAASLHERTPHLSGLVCVGVCRRSVDLKSKESISPSARLLLGFCLPSAVTGDVWAGNRREDGGGGAYAGGFSSGPPRQGLSTSTVWIPLGRSALLMAIDNENLEMVELLIKFKVETKDALLHAISEEYVEAVEVLLEHEEMVHEPGTLHSWEDIPPETATFTPDITPLILAAHRDNYEIIKILLDRGATLPGPHDLRCGCDECVTSRLEDSLRHSRSRINAYRALASPSLIALSSKDPILTAFELSWELRRLSFMEHEFRSEYQELRKQCQDFATALLDHTRSSLKMAIKLKQKKFVAHPNVQQLLASIWYEGLPGFRRKNMALQALEIVKIGLLFPFFSIIYILAPHTSLGQTMRKPFIKFICHSASYLTFLCLLILASQRIETVIVDWFGATPTLKKWVATDVTTRRGAPPSLVEWLILAWVFGLIWSEIKQLWDVGLREYVADMWNVIDFITNALYVATIALRIVAYYQVQREIRQNLGTQDLPRQKWDTWDPMLIAEGLFAAANIFSSLKLVYIFSVNPYLGPLQVSLSRMVVDILKFIFLYLLTLFAFSCGMNQLLWFYADLEKQTCIEEKEKLLMNMTRCSDEKGVMIDPDDVMNMSPDVDSCIVWRRFSNLFETTQTLFWAAFGLIDLTNFELTGIKPFTRFWGMLMFGTYSVINVIVLLNLLIAMMNHSYQLVSVSSERADVEWKFARSKLWISFFEEGGTCPPPFNIIPTPKSVYYLFHWFYKKFCGQTKAAKKEHMRTIRSIMRNLVRRYVTVEQRKAENQGVTEDDVNEIKQDISAFRCELVEILKNSGMNTSTATATGQGTGGKKNRQKERRLMKGFNLGVGSLASHFSIATSTVLPATAEVVEVAVKRSPQNKLARLARLAEARLGRPTNKKRWGTLVEAAKNARVKKLLSRSRSDESLSSDPGRGGLRGRRGAAAPGHPALQGATTGRRGRAPRPGGTMHLDAAALVTQQQQQQQHQQQQQQHQQQPAAAGQPEHPKATPKNSVSFEGPGLGSFSTPSHSSTETEPPPPYPSWTPTPPTTTAAPPAGAPPFVPASPSSGSGSLLPMPVSESSEPLVSGRPANGSVQQAPHLPGVQPVNRHMAAGWL</sequence>
<feature type="compositionally biased region" description="Low complexity" evidence="11">
    <location>
        <begin position="994"/>
        <end position="1020"/>
    </location>
</feature>
<dbReference type="Pfam" id="PF00023">
    <property type="entry name" value="Ank"/>
    <property type="match status" value="1"/>
</dbReference>
<feature type="transmembrane region" description="Helical" evidence="12">
    <location>
        <begin position="426"/>
        <end position="447"/>
    </location>
</feature>